<dbReference type="GO" id="GO:0006635">
    <property type="term" value="P:fatty acid beta-oxidation"/>
    <property type="evidence" value="ECO:0007669"/>
    <property type="project" value="TreeGrafter"/>
</dbReference>
<gene>
    <name evidence="2" type="ORF">B7463_g1258</name>
</gene>
<dbReference type="OrthoDB" id="1696280at2759"/>
<dbReference type="SUPFAM" id="SSF52096">
    <property type="entry name" value="ClpP/crotonase"/>
    <property type="match status" value="1"/>
</dbReference>
<evidence type="ECO:0000313" key="3">
    <source>
        <dbReference type="Proteomes" id="UP000258309"/>
    </source>
</evidence>
<reference evidence="2 3" key="1">
    <citation type="submission" date="2018-05" db="EMBL/GenBank/DDBJ databases">
        <title>Draft genome sequence of Scytalidium lignicola DSM 105466, a ubiquitous saprotrophic fungus.</title>
        <authorList>
            <person name="Buettner E."/>
            <person name="Gebauer A.M."/>
            <person name="Hofrichter M."/>
            <person name="Liers C."/>
            <person name="Kellner H."/>
        </authorList>
    </citation>
    <scope>NUCLEOTIDE SEQUENCE [LARGE SCALE GENOMIC DNA]</scope>
    <source>
        <strain evidence="2 3">DSM 105466</strain>
    </source>
</reference>
<dbReference type="PANTHER" id="PTHR11941:SF75">
    <property type="entry name" value="ENOYL-COA HYDRATASE_ISOMERASE FAMILY PROTEIN"/>
    <property type="match status" value="1"/>
</dbReference>
<feature type="coiled-coil region" evidence="1">
    <location>
        <begin position="234"/>
        <end position="271"/>
    </location>
</feature>
<dbReference type="EMBL" id="NCSJ02000012">
    <property type="protein sequence ID" value="RFU35152.1"/>
    <property type="molecule type" value="Genomic_DNA"/>
</dbReference>
<accession>A0A3E2HPJ6</accession>
<dbReference type="PANTHER" id="PTHR11941">
    <property type="entry name" value="ENOYL-COA HYDRATASE-RELATED"/>
    <property type="match status" value="1"/>
</dbReference>
<dbReference type="AlphaFoldDB" id="A0A3E2HPJ6"/>
<keyword evidence="3" id="KW-1185">Reference proteome</keyword>
<dbReference type="GO" id="GO:0004165">
    <property type="term" value="F:delta(3)-delta(2)-enoyl-CoA isomerase activity"/>
    <property type="evidence" value="ECO:0007669"/>
    <property type="project" value="TreeGrafter"/>
</dbReference>
<dbReference type="Pfam" id="PF00378">
    <property type="entry name" value="ECH_1"/>
    <property type="match status" value="1"/>
</dbReference>
<evidence type="ECO:0000313" key="2">
    <source>
        <dbReference type="EMBL" id="RFU35152.1"/>
    </source>
</evidence>
<dbReference type="GO" id="GO:0005777">
    <property type="term" value="C:peroxisome"/>
    <property type="evidence" value="ECO:0007669"/>
    <property type="project" value="TreeGrafter"/>
</dbReference>
<dbReference type="OMA" id="SIVCTNP"/>
<dbReference type="InterPro" id="IPR029045">
    <property type="entry name" value="ClpP/crotonase-like_dom_sf"/>
</dbReference>
<feature type="non-terminal residue" evidence="2">
    <location>
        <position position="1"/>
    </location>
</feature>
<protein>
    <submittedName>
        <fullName evidence="2">Uncharacterized protein</fullName>
    </submittedName>
</protein>
<organism evidence="2 3">
    <name type="scientific">Scytalidium lignicola</name>
    <name type="common">Hyphomycete</name>
    <dbReference type="NCBI Taxonomy" id="5539"/>
    <lineage>
        <taxon>Eukaryota</taxon>
        <taxon>Fungi</taxon>
        <taxon>Dikarya</taxon>
        <taxon>Ascomycota</taxon>
        <taxon>Pezizomycotina</taxon>
        <taxon>Leotiomycetes</taxon>
        <taxon>Leotiomycetes incertae sedis</taxon>
        <taxon>Scytalidium</taxon>
    </lineage>
</organism>
<keyword evidence="1" id="KW-0175">Coiled coil</keyword>
<proteinExistence type="predicted"/>
<dbReference type="InterPro" id="IPR001753">
    <property type="entry name" value="Enoyl-CoA_hydra/iso"/>
</dbReference>
<evidence type="ECO:0000256" key="1">
    <source>
        <dbReference type="SAM" id="Coils"/>
    </source>
</evidence>
<feature type="non-terminal residue" evidence="2">
    <location>
        <position position="277"/>
    </location>
</feature>
<name>A0A3E2HPJ6_SCYLI</name>
<dbReference type="CDD" id="cd06558">
    <property type="entry name" value="crotonase-like"/>
    <property type="match status" value="1"/>
</dbReference>
<dbReference type="Proteomes" id="UP000258309">
    <property type="component" value="Unassembled WGS sequence"/>
</dbReference>
<comment type="caution">
    <text evidence="2">The sequence shown here is derived from an EMBL/GenBank/DDBJ whole genome shotgun (WGS) entry which is preliminary data.</text>
</comment>
<dbReference type="STRING" id="5539.A0A3E2HPJ6"/>
<sequence length="277" mass="30945">MATTTLFNLSVAASAEDKNSAGAVVCTVPSPGVYLLTFSAAPDNRLRTNLCQALLQALDIIEFSQPPGVVITTSAIPKFYSNGLDLDHAFNTKGYWVDSLWALYKRFLTYPMPTIALLNGHTFAGALMLAMHHDYRVFNPTRGFLCLNELDFGASMKPPMVSIFREKIPNPAVLRSLIIEAKRFNAKDAIEGGIVDELGGLKETLDFIAQRKLTEKGKSGCYGSLKSEMYRQSIDFLENHEREAERAEKCIEAEERRKEDGLEKVRKWKRDTSNAKL</sequence>
<dbReference type="Gene3D" id="3.90.226.10">
    <property type="entry name" value="2-enoyl-CoA Hydratase, Chain A, domain 1"/>
    <property type="match status" value="1"/>
</dbReference>